<dbReference type="SUPFAM" id="SSF48403">
    <property type="entry name" value="Ankyrin repeat"/>
    <property type="match status" value="1"/>
</dbReference>
<dbReference type="Proteomes" id="UP001153069">
    <property type="component" value="Unassembled WGS sequence"/>
</dbReference>
<dbReference type="AlphaFoldDB" id="A0A9N8HKU4"/>
<dbReference type="SUPFAM" id="SSF52047">
    <property type="entry name" value="RNI-like"/>
    <property type="match status" value="1"/>
</dbReference>
<protein>
    <submittedName>
        <fullName evidence="2">Uncharacterized protein</fullName>
    </submittedName>
</protein>
<sequence>MSSGEEDDNDGDISDAAWEAWLNQQREETQRRLYGRDDFETISVGNDDNDSLPSISTRYSSSTNESRSDQFVFADAPKPPHIANARMTLSMLFANSNWHAPEGRKWVFSVLQEYPALAGEVFADLDSEFKRPLSQLLSARANLEMIQTVYNMQPDAISKAQGYINDLPLHDACWFGNDPEVVKFIATEYPEALTIINDSRRLPIHDAIRSSRMSSTQHTPDQRTNSETIRFLLDMYPGCMQSRDNDGKSIIESALYHGYDPELLAFMINGYLPASGIDSFQCSGGYYSFDLPRAQAIHNIFAHVKSFRCDPPSFSSDGFIYLMNSLACNTSLESMEILSFPGGLLLNNPDTRGGFIHFIEQNQTLQTLSIVIPSMSNLPHSGVCLQVLETALTSANTKSNLQRLELGQMLIMDRQNLTNFLLHARAPTRELVFEQVTIRLSIGSLFRMSRTAENAATGRIRSVTFNNCPMDQSTLDDVFELLAMMPSLRRLKMEFNPSAPGASTVSELNLTVPLMSLLEQNRLESVELSSIFSFDLVRLVDILKTNISLETLQSSPRSLNTEALCEILQQNTTLKTCALEPTGRHDKTRDRAIHLMRLNEFGRGTIRQQGITKTQFLATIVAVNEAESLKLPIQNFNVVHGLLRESPSFWCGLANLSEWR</sequence>
<comment type="caution">
    <text evidence="2">The sequence shown here is derived from an EMBL/GenBank/DDBJ whole genome shotgun (WGS) entry which is preliminary data.</text>
</comment>
<proteinExistence type="predicted"/>
<gene>
    <name evidence="2" type="ORF">SEMRO_637_G179440.1</name>
</gene>
<evidence type="ECO:0000313" key="2">
    <source>
        <dbReference type="EMBL" id="CAB9514183.1"/>
    </source>
</evidence>
<dbReference type="Gene3D" id="1.25.40.20">
    <property type="entry name" value="Ankyrin repeat-containing domain"/>
    <property type="match status" value="1"/>
</dbReference>
<reference evidence="2" key="1">
    <citation type="submission" date="2020-06" db="EMBL/GenBank/DDBJ databases">
        <authorList>
            <consortium name="Plant Systems Biology data submission"/>
        </authorList>
    </citation>
    <scope>NUCLEOTIDE SEQUENCE</scope>
    <source>
        <strain evidence="2">D6</strain>
    </source>
</reference>
<name>A0A9N8HKU4_9STRA</name>
<feature type="region of interest" description="Disordered" evidence="1">
    <location>
        <begin position="32"/>
        <end position="67"/>
    </location>
</feature>
<dbReference type="InterPro" id="IPR036770">
    <property type="entry name" value="Ankyrin_rpt-contain_sf"/>
</dbReference>
<dbReference type="EMBL" id="CAICTM010000636">
    <property type="protein sequence ID" value="CAB9514183.1"/>
    <property type="molecule type" value="Genomic_DNA"/>
</dbReference>
<feature type="compositionally biased region" description="Polar residues" evidence="1">
    <location>
        <begin position="43"/>
        <end position="65"/>
    </location>
</feature>
<organism evidence="2 3">
    <name type="scientific">Seminavis robusta</name>
    <dbReference type="NCBI Taxonomy" id="568900"/>
    <lineage>
        <taxon>Eukaryota</taxon>
        <taxon>Sar</taxon>
        <taxon>Stramenopiles</taxon>
        <taxon>Ochrophyta</taxon>
        <taxon>Bacillariophyta</taxon>
        <taxon>Bacillariophyceae</taxon>
        <taxon>Bacillariophycidae</taxon>
        <taxon>Naviculales</taxon>
        <taxon>Naviculaceae</taxon>
        <taxon>Seminavis</taxon>
    </lineage>
</organism>
<keyword evidence="3" id="KW-1185">Reference proteome</keyword>
<evidence type="ECO:0000313" key="3">
    <source>
        <dbReference type="Proteomes" id="UP001153069"/>
    </source>
</evidence>
<accession>A0A9N8HKU4</accession>
<evidence type="ECO:0000256" key="1">
    <source>
        <dbReference type="SAM" id="MobiDB-lite"/>
    </source>
</evidence>